<sequence>MKKYIFSVIVLFCTFSLISCQSDLDKMGQAVKSHFKYRDADNGTITKIEEVKALSYDKIPEEKRENPDEVYLCKVYVRGTWSYANSFRIYNINDTLDCFFSKNKTFLRLGENKTE</sequence>
<dbReference type="PROSITE" id="PS51257">
    <property type="entry name" value="PROKAR_LIPOPROTEIN"/>
    <property type="match status" value="1"/>
</dbReference>
<gene>
    <name evidence="1" type="ORF">KL86DYS1_10715</name>
</gene>
<accession>A0A212J080</accession>
<dbReference type="RefSeq" id="WP_296938605.1">
    <property type="nucleotide sequence ID" value="NZ_LT599032.1"/>
</dbReference>
<dbReference type="AlphaFoldDB" id="A0A212J080"/>
<protein>
    <recommendedName>
        <fullName evidence="2">Lipoprotein</fullName>
    </recommendedName>
</protein>
<evidence type="ECO:0000313" key="1">
    <source>
        <dbReference type="EMBL" id="SBV92849.1"/>
    </source>
</evidence>
<reference evidence="1" key="1">
    <citation type="submission" date="2016-04" db="EMBL/GenBank/DDBJ databases">
        <authorList>
            <person name="Evans L.H."/>
            <person name="Alamgir A."/>
            <person name="Owens N."/>
            <person name="Weber N.D."/>
            <person name="Virtaneva K."/>
            <person name="Barbian K."/>
            <person name="Babar A."/>
            <person name="Rosenke K."/>
        </authorList>
    </citation>
    <scope>NUCLEOTIDE SEQUENCE</scope>
    <source>
        <strain evidence="1">86-1</strain>
    </source>
</reference>
<proteinExistence type="predicted"/>
<organism evidence="1">
    <name type="scientific">uncultured Dysgonomonas sp</name>
    <dbReference type="NCBI Taxonomy" id="206096"/>
    <lineage>
        <taxon>Bacteria</taxon>
        <taxon>Pseudomonadati</taxon>
        <taxon>Bacteroidota</taxon>
        <taxon>Bacteroidia</taxon>
        <taxon>Bacteroidales</taxon>
        <taxon>Dysgonomonadaceae</taxon>
        <taxon>Dysgonomonas</taxon>
        <taxon>environmental samples</taxon>
    </lineage>
</organism>
<name>A0A212J080_9BACT</name>
<evidence type="ECO:0008006" key="2">
    <source>
        <dbReference type="Google" id="ProtNLM"/>
    </source>
</evidence>
<dbReference type="EMBL" id="FLUM01000001">
    <property type="protein sequence ID" value="SBV92849.1"/>
    <property type="molecule type" value="Genomic_DNA"/>
</dbReference>